<dbReference type="AlphaFoldDB" id="R7V5S0"/>
<dbReference type="EMBL" id="AMQN01005675">
    <property type="status" value="NOT_ANNOTATED_CDS"/>
    <property type="molecule type" value="Genomic_DNA"/>
</dbReference>
<reference evidence="3" key="1">
    <citation type="submission" date="2012-12" db="EMBL/GenBank/DDBJ databases">
        <authorList>
            <person name="Hellsten U."/>
            <person name="Grimwood J."/>
            <person name="Chapman J.A."/>
            <person name="Shapiro H."/>
            <person name="Aerts A."/>
            <person name="Otillar R.P."/>
            <person name="Terry A.Y."/>
            <person name="Boore J.L."/>
            <person name="Simakov O."/>
            <person name="Marletaz F."/>
            <person name="Cho S.-J."/>
            <person name="Edsinger-Gonzales E."/>
            <person name="Havlak P."/>
            <person name="Kuo D.-H."/>
            <person name="Larsson T."/>
            <person name="Lv J."/>
            <person name="Arendt D."/>
            <person name="Savage R."/>
            <person name="Osoegawa K."/>
            <person name="de Jong P."/>
            <person name="Lindberg D.R."/>
            <person name="Seaver E.C."/>
            <person name="Weisblat D.A."/>
            <person name="Putnam N.H."/>
            <person name="Grigoriev I.V."/>
            <person name="Rokhsar D.S."/>
        </authorList>
    </citation>
    <scope>NUCLEOTIDE SEQUENCE</scope>
    <source>
        <strain evidence="3">I ESC-2004</strain>
    </source>
</reference>
<proteinExistence type="predicted"/>
<dbReference type="EMBL" id="KB296524">
    <property type="protein sequence ID" value="ELU11666.1"/>
    <property type="molecule type" value="Genomic_DNA"/>
</dbReference>
<keyword evidence="3" id="KW-1185">Reference proteome</keyword>
<dbReference type="Proteomes" id="UP000014760">
    <property type="component" value="Unassembled WGS sequence"/>
</dbReference>
<evidence type="ECO:0000313" key="1">
    <source>
        <dbReference type="EMBL" id="ELU11666.1"/>
    </source>
</evidence>
<reference evidence="1 3" key="2">
    <citation type="journal article" date="2013" name="Nature">
        <title>Insights into bilaterian evolution from three spiralian genomes.</title>
        <authorList>
            <person name="Simakov O."/>
            <person name="Marletaz F."/>
            <person name="Cho S.J."/>
            <person name="Edsinger-Gonzales E."/>
            <person name="Havlak P."/>
            <person name="Hellsten U."/>
            <person name="Kuo D.H."/>
            <person name="Larsson T."/>
            <person name="Lv J."/>
            <person name="Arendt D."/>
            <person name="Savage R."/>
            <person name="Osoegawa K."/>
            <person name="de Jong P."/>
            <person name="Grimwood J."/>
            <person name="Chapman J.A."/>
            <person name="Shapiro H."/>
            <person name="Aerts A."/>
            <person name="Otillar R.P."/>
            <person name="Terry A.Y."/>
            <person name="Boore J.L."/>
            <person name="Grigoriev I.V."/>
            <person name="Lindberg D.R."/>
            <person name="Seaver E.C."/>
            <person name="Weisblat D.A."/>
            <person name="Putnam N.H."/>
            <person name="Rokhsar D.S."/>
        </authorList>
    </citation>
    <scope>NUCLEOTIDE SEQUENCE</scope>
    <source>
        <strain evidence="1 3">I ESC-2004</strain>
    </source>
</reference>
<sequence>MQRGASLTSSTCLTDSTCFTGSTCRGVFRILGGGRFLLFYHSIKKSTIPLEIMDSSSKKALICRVRERIWKDAGVKLTSILQLSQPEKEAVEQQQLSHRHRPFTKAVICASGQRKDMIKQIKMPKATKKLQEMGMTSLSR</sequence>
<organism evidence="1">
    <name type="scientific">Capitella teleta</name>
    <name type="common">Polychaete worm</name>
    <dbReference type="NCBI Taxonomy" id="283909"/>
    <lineage>
        <taxon>Eukaryota</taxon>
        <taxon>Metazoa</taxon>
        <taxon>Spiralia</taxon>
        <taxon>Lophotrochozoa</taxon>
        <taxon>Annelida</taxon>
        <taxon>Polychaeta</taxon>
        <taxon>Sedentaria</taxon>
        <taxon>Scolecida</taxon>
        <taxon>Capitellidae</taxon>
        <taxon>Capitella</taxon>
    </lineage>
</organism>
<dbReference type="EnsemblMetazoa" id="CapteT209013">
    <property type="protein sequence ID" value="CapteP209013"/>
    <property type="gene ID" value="CapteG209013"/>
</dbReference>
<dbReference type="HOGENOM" id="CLU_1836981_0_0_1"/>
<protein>
    <submittedName>
        <fullName evidence="1 2">Uncharacterized protein</fullName>
    </submittedName>
</protein>
<name>R7V5S0_CAPTE</name>
<evidence type="ECO:0000313" key="2">
    <source>
        <dbReference type="EnsemblMetazoa" id="CapteP209013"/>
    </source>
</evidence>
<evidence type="ECO:0000313" key="3">
    <source>
        <dbReference type="Proteomes" id="UP000014760"/>
    </source>
</evidence>
<reference evidence="2" key="3">
    <citation type="submission" date="2015-06" db="UniProtKB">
        <authorList>
            <consortium name="EnsemblMetazoa"/>
        </authorList>
    </citation>
    <scope>IDENTIFICATION</scope>
</reference>
<accession>R7V5S0</accession>
<gene>
    <name evidence="1" type="ORF">CAPTEDRAFT_209013</name>
</gene>